<dbReference type="SMART" id="SM00267">
    <property type="entry name" value="GGDEF"/>
    <property type="match status" value="1"/>
</dbReference>
<evidence type="ECO:0000256" key="2">
    <source>
        <dbReference type="ARBA" id="ARBA00012528"/>
    </source>
</evidence>
<dbReference type="InterPro" id="IPR000160">
    <property type="entry name" value="GGDEF_dom"/>
</dbReference>
<comment type="cofactor">
    <cofactor evidence="1">
        <name>Mg(2+)</name>
        <dbReference type="ChEBI" id="CHEBI:18420"/>
    </cofactor>
</comment>
<dbReference type="GO" id="GO:0005886">
    <property type="term" value="C:plasma membrane"/>
    <property type="evidence" value="ECO:0007669"/>
    <property type="project" value="TreeGrafter"/>
</dbReference>
<dbReference type="GO" id="GO:1902201">
    <property type="term" value="P:negative regulation of bacterial-type flagellum-dependent cell motility"/>
    <property type="evidence" value="ECO:0007669"/>
    <property type="project" value="TreeGrafter"/>
</dbReference>
<dbReference type="InterPro" id="IPR011006">
    <property type="entry name" value="CheY-like_superfamily"/>
</dbReference>
<dbReference type="AlphaFoldDB" id="A0A177ND34"/>
<dbReference type="PROSITE" id="PS50110">
    <property type="entry name" value="RESPONSE_REGULATORY"/>
    <property type="match status" value="1"/>
</dbReference>
<dbReference type="GO" id="GO:0052621">
    <property type="term" value="F:diguanylate cyclase activity"/>
    <property type="evidence" value="ECO:0007669"/>
    <property type="project" value="UniProtKB-EC"/>
</dbReference>
<dbReference type="Gene3D" id="3.30.70.270">
    <property type="match status" value="1"/>
</dbReference>
<reference evidence="9" key="1">
    <citation type="submission" date="2016-03" db="EMBL/GenBank/DDBJ databases">
        <authorList>
            <person name="Heylen K."/>
            <person name="De Vos P."/>
            <person name="Vekeman B."/>
        </authorList>
    </citation>
    <scope>NUCLEOTIDE SEQUENCE [LARGE SCALE GENOMIC DNA]</scope>
    <source>
        <strain evidence="9">R-45383</strain>
    </source>
</reference>
<dbReference type="NCBIfam" id="TIGR00254">
    <property type="entry name" value="GGDEF"/>
    <property type="match status" value="1"/>
</dbReference>
<dbReference type="Pfam" id="PF00072">
    <property type="entry name" value="Response_reg"/>
    <property type="match status" value="1"/>
</dbReference>
<dbReference type="InterPro" id="IPR001789">
    <property type="entry name" value="Sig_transdc_resp-reg_receiver"/>
</dbReference>
<evidence type="ECO:0000256" key="4">
    <source>
        <dbReference type="PROSITE-ProRule" id="PRU00169"/>
    </source>
</evidence>
<dbReference type="SUPFAM" id="SSF52172">
    <property type="entry name" value="CheY-like"/>
    <property type="match status" value="1"/>
</dbReference>
<feature type="modified residue" description="4-aspartylphosphate" evidence="4">
    <location>
        <position position="51"/>
    </location>
</feature>
<evidence type="ECO:0000313" key="8">
    <source>
        <dbReference type="EMBL" id="OAI15968.1"/>
    </source>
</evidence>
<dbReference type="EC" id="2.7.7.65" evidence="2"/>
<dbReference type="CDD" id="cd01949">
    <property type="entry name" value="GGDEF"/>
    <property type="match status" value="1"/>
</dbReference>
<dbReference type="GO" id="GO:0000160">
    <property type="term" value="P:phosphorelay signal transduction system"/>
    <property type="evidence" value="ECO:0007669"/>
    <property type="project" value="InterPro"/>
</dbReference>
<name>A0A177ND34_9GAMM</name>
<evidence type="ECO:0000256" key="5">
    <source>
        <dbReference type="SAM" id="Coils"/>
    </source>
</evidence>
<dbReference type="Proteomes" id="UP000077628">
    <property type="component" value="Unassembled WGS sequence"/>
</dbReference>
<protein>
    <recommendedName>
        <fullName evidence="2">diguanylate cyclase</fullName>
        <ecNumber evidence="2">2.7.7.65</ecNumber>
    </recommendedName>
</protein>
<dbReference type="InterPro" id="IPR029787">
    <property type="entry name" value="Nucleotide_cyclase"/>
</dbReference>
<feature type="coiled-coil region" evidence="5">
    <location>
        <begin position="120"/>
        <end position="147"/>
    </location>
</feature>
<evidence type="ECO:0000313" key="9">
    <source>
        <dbReference type="Proteomes" id="UP000077628"/>
    </source>
</evidence>
<dbReference type="PANTHER" id="PTHR45138">
    <property type="entry name" value="REGULATORY COMPONENTS OF SENSORY TRANSDUCTION SYSTEM"/>
    <property type="match status" value="1"/>
</dbReference>
<dbReference type="FunFam" id="3.30.70.270:FF:000001">
    <property type="entry name" value="Diguanylate cyclase domain protein"/>
    <property type="match status" value="1"/>
</dbReference>
<dbReference type="Gene3D" id="3.40.50.2300">
    <property type="match status" value="1"/>
</dbReference>
<keyword evidence="9" id="KW-1185">Reference proteome</keyword>
<gene>
    <name evidence="8" type="ORF">A1355_10165</name>
</gene>
<dbReference type="InterPro" id="IPR043128">
    <property type="entry name" value="Rev_trsase/Diguanyl_cyclase"/>
</dbReference>
<accession>A0A177ND34</accession>
<dbReference type="Pfam" id="PF00990">
    <property type="entry name" value="GGDEF"/>
    <property type="match status" value="1"/>
</dbReference>
<dbReference type="GO" id="GO:0043709">
    <property type="term" value="P:cell adhesion involved in single-species biofilm formation"/>
    <property type="evidence" value="ECO:0007669"/>
    <property type="project" value="TreeGrafter"/>
</dbReference>
<feature type="domain" description="GGDEF" evidence="7">
    <location>
        <begin position="175"/>
        <end position="308"/>
    </location>
</feature>
<dbReference type="OrthoDB" id="9812260at2"/>
<evidence type="ECO:0000259" key="6">
    <source>
        <dbReference type="PROSITE" id="PS50110"/>
    </source>
</evidence>
<dbReference type="CDD" id="cd17546">
    <property type="entry name" value="REC_hyHK_CKI1_RcsC-like"/>
    <property type="match status" value="1"/>
</dbReference>
<evidence type="ECO:0000259" key="7">
    <source>
        <dbReference type="PROSITE" id="PS50887"/>
    </source>
</evidence>
<keyword evidence="5" id="KW-0175">Coiled coil</keyword>
<dbReference type="RefSeq" id="WP_064030463.1">
    <property type="nucleotide sequence ID" value="NZ_LUUK01000189.1"/>
</dbReference>
<comment type="caution">
    <text evidence="8">The sequence shown here is derived from an EMBL/GenBank/DDBJ whole genome shotgun (WGS) entry which is preliminary data.</text>
</comment>
<dbReference type="PROSITE" id="PS50887">
    <property type="entry name" value="GGDEF"/>
    <property type="match status" value="1"/>
</dbReference>
<dbReference type="SUPFAM" id="SSF55073">
    <property type="entry name" value="Nucleotide cyclase"/>
    <property type="match status" value="1"/>
</dbReference>
<dbReference type="PANTHER" id="PTHR45138:SF9">
    <property type="entry name" value="DIGUANYLATE CYCLASE DGCM-RELATED"/>
    <property type="match status" value="1"/>
</dbReference>
<dbReference type="SMART" id="SM00448">
    <property type="entry name" value="REC"/>
    <property type="match status" value="1"/>
</dbReference>
<evidence type="ECO:0000256" key="1">
    <source>
        <dbReference type="ARBA" id="ARBA00001946"/>
    </source>
</evidence>
<keyword evidence="4" id="KW-0597">Phosphoprotein</keyword>
<proteinExistence type="predicted"/>
<feature type="domain" description="Response regulatory" evidence="6">
    <location>
        <begin position="2"/>
        <end position="118"/>
    </location>
</feature>
<dbReference type="EMBL" id="LUUK01000189">
    <property type="protein sequence ID" value="OAI15968.1"/>
    <property type="molecule type" value="Genomic_DNA"/>
</dbReference>
<comment type="catalytic activity">
    <reaction evidence="3">
        <text>2 GTP = 3',3'-c-di-GMP + 2 diphosphate</text>
        <dbReference type="Rhea" id="RHEA:24898"/>
        <dbReference type="ChEBI" id="CHEBI:33019"/>
        <dbReference type="ChEBI" id="CHEBI:37565"/>
        <dbReference type="ChEBI" id="CHEBI:58805"/>
        <dbReference type="EC" id="2.7.7.65"/>
    </reaction>
</comment>
<organism evidence="8 9">
    <name type="scientific">Methylomonas koyamae</name>
    <dbReference type="NCBI Taxonomy" id="702114"/>
    <lineage>
        <taxon>Bacteria</taxon>
        <taxon>Pseudomonadati</taxon>
        <taxon>Pseudomonadota</taxon>
        <taxon>Gammaproteobacteria</taxon>
        <taxon>Methylococcales</taxon>
        <taxon>Methylococcaceae</taxon>
        <taxon>Methylomonas</taxon>
    </lineage>
</organism>
<evidence type="ECO:0000256" key="3">
    <source>
        <dbReference type="ARBA" id="ARBA00034247"/>
    </source>
</evidence>
<sequence length="308" mass="34646">MKVLVVDDSKAIRQLVAECLRELRHQVDFAENGAEALQYVADQDVDLVLMDVEMPRLNGFEATQAIRELRKSDWFPIVFLTTRTDDDSFCQGILAGGDAYLQKPLNPLRLRYTMVAMERIYLMRQKLQKSQQQLQLANQELEWLSQSDQLTGLANRRRLDSVLALQFALAQRNNSVLSVLVCDIDYFKKYNDSYGHVRGDECLVEVAKALSDQLRRSTDLICRYGGEEFVAVLPATLLVEARELAERMRHAVQALGIAHASSECGRVTLSIGAAAHLGQYSSPDELIKAADAALYRAKQLGRNRVEIG</sequence>
<dbReference type="STRING" id="702114.A1355_10165"/>
<dbReference type="InterPro" id="IPR050469">
    <property type="entry name" value="Diguanylate_Cyclase"/>
</dbReference>